<dbReference type="InterPro" id="IPR042089">
    <property type="entry name" value="Peptidase_M13_dom_2"/>
</dbReference>
<dbReference type="Proteomes" id="UP000035680">
    <property type="component" value="Unassembled WGS sequence"/>
</dbReference>
<dbReference type="WBParaSite" id="SVE_1018900.1">
    <property type="protein sequence ID" value="SVE_1018900.1"/>
    <property type="gene ID" value="SVE_1018900"/>
</dbReference>
<name>A0A0K0FMG2_STRVS</name>
<dbReference type="InterPro" id="IPR000718">
    <property type="entry name" value="Peptidase_M13"/>
</dbReference>
<keyword evidence="1" id="KW-1185">Reference proteome</keyword>
<dbReference type="PROSITE" id="PS51885">
    <property type="entry name" value="NEPRILYSIN"/>
    <property type="match status" value="1"/>
</dbReference>
<dbReference type="Gene3D" id="1.10.1380.10">
    <property type="entry name" value="Neutral endopeptidase , domain2"/>
    <property type="match status" value="1"/>
</dbReference>
<evidence type="ECO:0000313" key="1">
    <source>
        <dbReference type="Proteomes" id="UP000035680"/>
    </source>
</evidence>
<reference evidence="2" key="2">
    <citation type="submission" date="2015-08" db="UniProtKB">
        <authorList>
            <consortium name="WormBaseParasite"/>
        </authorList>
    </citation>
    <scope>IDENTIFICATION</scope>
</reference>
<organism evidence="1 2">
    <name type="scientific">Strongyloides venezuelensis</name>
    <name type="common">Threadworm</name>
    <dbReference type="NCBI Taxonomy" id="75913"/>
    <lineage>
        <taxon>Eukaryota</taxon>
        <taxon>Metazoa</taxon>
        <taxon>Ecdysozoa</taxon>
        <taxon>Nematoda</taxon>
        <taxon>Chromadorea</taxon>
        <taxon>Rhabditida</taxon>
        <taxon>Tylenchina</taxon>
        <taxon>Panagrolaimomorpha</taxon>
        <taxon>Strongyloidoidea</taxon>
        <taxon>Strongyloididae</taxon>
        <taxon>Strongyloides</taxon>
    </lineage>
</organism>
<dbReference type="GO" id="GO:0006508">
    <property type="term" value="P:proteolysis"/>
    <property type="evidence" value="ECO:0007669"/>
    <property type="project" value="InterPro"/>
</dbReference>
<dbReference type="InterPro" id="IPR024079">
    <property type="entry name" value="MetalloPept_cat_dom_sf"/>
</dbReference>
<dbReference type="AlphaFoldDB" id="A0A0K0FMG2"/>
<accession>A0A0K0FMG2</accession>
<sequence length="148" mass="17826">MTYAVNALFIYDNISDYSKKIIIQIIENLTIAFREILIEQYSTDHSQLEDVLKKIDKMKYHVAYNNITKIFKNLDEYYNSLDINETNTFKEISNKLKLHKKYVFRNNVTTYYHYYESTIDASASYNFEENKIYLNARYINLPFLTLDY</sequence>
<protein>
    <submittedName>
        <fullName evidence="2">Peptidase M13 N-terminal domain-containing protein</fullName>
    </submittedName>
</protein>
<dbReference type="SUPFAM" id="SSF55486">
    <property type="entry name" value="Metalloproteases ('zincins'), catalytic domain"/>
    <property type="match status" value="1"/>
</dbReference>
<reference evidence="1" key="1">
    <citation type="submission" date="2014-07" db="EMBL/GenBank/DDBJ databases">
        <authorList>
            <person name="Martin A.A"/>
            <person name="De Silva N."/>
        </authorList>
    </citation>
    <scope>NUCLEOTIDE SEQUENCE</scope>
</reference>
<proteinExistence type="predicted"/>
<dbReference type="Gene3D" id="3.40.390.10">
    <property type="entry name" value="Collagenase (Catalytic Domain)"/>
    <property type="match status" value="1"/>
</dbReference>
<evidence type="ECO:0000313" key="2">
    <source>
        <dbReference type="WBParaSite" id="SVE_1018900.1"/>
    </source>
</evidence>
<dbReference type="GO" id="GO:0004222">
    <property type="term" value="F:metalloendopeptidase activity"/>
    <property type="evidence" value="ECO:0007669"/>
    <property type="project" value="InterPro"/>
</dbReference>